<keyword evidence="1" id="KW-0175">Coiled coil</keyword>
<dbReference type="STRING" id="7719.ENSCINP00000023719"/>
<evidence type="ECO:0000256" key="2">
    <source>
        <dbReference type="SAM" id="MobiDB-lite"/>
    </source>
</evidence>
<proteinExistence type="predicted"/>
<evidence type="ECO:0000256" key="1">
    <source>
        <dbReference type="SAM" id="Coils"/>
    </source>
</evidence>
<dbReference type="Ensembl" id="ENSCINT00000023965.2">
    <property type="protein sequence ID" value="ENSCINP00000023719.2"/>
    <property type="gene ID" value="ENSCING00000012784.2"/>
</dbReference>
<feature type="region of interest" description="Disordered" evidence="2">
    <location>
        <begin position="1"/>
        <end position="35"/>
    </location>
</feature>
<feature type="compositionally biased region" description="Basic and acidic residues" evidence="2">
    <location>
        <begin position="525"/>
        <end position="538"/>
    </location>
</feature>
<evidence type="ECO:0000313" key="4">
    <source>
        <dbReference type="Proteomes" id="UP000008144"/>
    </source>
</evidence>
<protein>
    <submittedName>
        <fullName evidence="3">Uncharacterized protein</fullName>
    </submittedName>
</protein>
<dbReference type="EMBL" id="EAAA01001692">
    <property type="status" value="NOT_ANNOTATED_CDS"/>
    <property type="molecule type" value="Genomic_DNA"/>
</dbReference>
<accession>F6XD48</accession>
<feature type="region of interest" description="Disordered" evidence="2">
    <location>
        <begin position="525"/>
        <end position="547"/>
    </location>
</feature>
<feature type="compositionally biased region" description="Basic and acidic residues" evidence="2">
    <location>
        <begin position="23"/>
        <end position="32"/>
    </location>
</feature>
<reference evidence="3" key="4">
    <citation type="submission" date="2025-09" db="UniProtKB">
        <authorList>
            <consortium name="Ensembl"/>
        </authorList>
    </citation>
    <scope>IDENTIFICATION</scope>
</reference>
<organism evidence="3 4">
    <name type="scientific">Ciona intestinalis</name>
    <name type="common">Transparent sea squirt</name>
    <name type="synonym">Ascidia intestinalis</name>
    <dbReference type="NCBI Taxonomy" id="7719"/>
    <lineage>
        <taxon>Eukaryota</taxon>
        <taxon>Metazoa</taxon>
        <taxon>Chordata</taxon>
        <taxon>Tunicata</taxon>
        <taxon>Ascidiacea</taxon>
        <taxon>Phlebobranchia</taxon>
        <taxon>Cionidae</taxon>
        <taxon>Ciona</taxon>
    </lineage>
</organism>
<sequence>MLNGSKRHILDETTPTTSSAKKSRSETEEKDGNLVTSLLEEELKSLKEKLTKCQQELVTAQEERDQKQEEANLLKNLVEDMEAEKESLTSKDDHEKMDLKMNLARAQGQVKMQQELIDQFNEDQLDEEKKKEESKDHISRLTLEVVDLKNELTKMSTSHGMAELRGQMKDLEIQLRDSCRDKRRILEKFEEESEHSRELSASLEKLSQDVSRVKSEADSKEVEYKEMVLSLQSQLEATLSSTKSPDESAKYDSEISSLKSGMQEKITEIQELKKALFYSEVEMLKLKEKHEQEISELKSEVTAAAPTRNMEQSTLLNVSRMLNLSTHEGDKTNCLEEAIQHCEVLLQEKESVKKDYDDLVFKCVEKENEIGSLQHDLKRLKSEIESMEEKADFERNEKEILFEEEKERNAEIELYKSEVQKLKMEMKELQHPGATPDQVQLIENLRKDIEDYEQTTKDAQHQYQVASERLLMVTNERDDFEITLKSQSAKIKTLQSDLDSYMAMSDISGKPAFKTHELNRSVSVEQHDDVLHKEKAEELTNEVSRIT</sequence>
<dbReference type="OMA" id="QKEDTIG"/>
<dbReference type="HOGENOM" id="CLU_498364_0_0_1"/>
<dbReference type="InParanoid" id="F6XD48"/>
<reference evidence="4" key="1">
    <citation type="journal article" date="2002" name="Science">
        <title>The draft genome of Ciona intestinalis: insights into chordate and vertebrate origins.</title>
        <authorList>
            <person name="Dehal P."/>
            <person name="Satou Y."/>
            <person name="Campbell R.K."/>
            <person name="Chapman J."/>
            <person name="Degnan B."/>
            <person name="De Tomaso A."/>
            <person name="Davidson B."/>
            <person name="Di Gregorio A."/>
            <person name="Gelpke M."/>
            <person name="Goodstein D.M."/>
            <person name="Harafuji N."/>
            <person name="Hastings K.E."/>
            <person name="Ho I."/>
            <person name="Hotta K."/>
            <person name="Huang W."/>
            <person name="Kawashima T."/>
            <person name="Lemaire P."/>
            <person name="Martinez D."/>
            <person name="Meinertzhagen I.A."/>
            <person name="Necula S."/>
            <person name="Nonaka M."/>
            <person name="Putnam N."/>
            <person name="Rash S."/>
            <person name="Saiga H."/>
            <person name="Satake M."/>
            <person name="Terry A."/>
            <person name="Yamada L."/>
            <person name="Wang H.G."/>
            <person name="Awazu S."/>
            <person name="Azumi K."/>
            <person name="Boore J."/>
            <person name="Branno M."/>
            <person name="Chin-Bow S."/>
            <person name="DeSantis R."/>
            <person name="Doyle S."/>
            <person name="Francino P."/>
            <person name="Keys D.N."/>
            <person name="Haga S."/>
            <person name="Hayashi H."/>
            <person name="Hino K."/>
            <person name="Imai K.S."/>
            <person name="Inaba K."/>
            <person name="Kano S."/>
            <person name="Kobayashi K."/>
            <person name="Kobayashi M."/>
            <person name="Lee B.I."/>
            <person name="Makabe K.W."/>
            <person name="Manohar C."/>
            <person name="Matassi G."/>
            <person name="Medina M."/>
            <person name="Mochizuki Y."/>
            <person name="Mount S."/>
            <person name="Morishita T."/>
            <person name="Miura S."/>
            <person name="Nakayama A."/>
            <person name="Nishizaka S."/>
            <person name="Nomoto H."/>
            <person name="Ohta F."/>
            <person name="Oishi K."/>
            <person name="Rigoutsos I."/>
            <person name="Sano M."/>
            <person name="Sasaki A."/>
            <person name="Sasakura Y."/>
            <person name="Shoguchi E."/>
            <person name="Shin-i T."/>
            <person name="Spagnuolo A."/>
            <person name="Stainier D."/>
            <person name="Suzuki M.M."/>
            <person name="Tassy O."/>
            <person name="Takatori N."/>
            <person name="Tokuoka M."/>
            <person name="Yagi K."/>
            <person name="Yoshizaki F."/>
            <person name="Wada S."/>
            <person name="Zhang C."/>
            <person name="Hyatt P.D."/>
            <person name="Larimer F."/>
            <person name="Detter C."/>
            <person name="Doggett N."/>
            <person name="Glavina T."/>
            <person name="Hawkins T."/>
            <person name="Richardson P."/>
            <person name="Lucas S."/>
            <person name="Kohara Y."/>
            <person name="Levine M."/>
            <person name="Satoh N."/>
            <person name="Rokhsar D.S."/>
        </authorList>
    </citation>
    <scope>NUCLEOTIDE SEQUENCE [LARGE SCALE GENOMIC DNA]</scope>
</reference>
<feature type="coiled-coil region" evidence="1">
    <location>
        <begin position="335"/>
        <end position="469"/>
    </location>
</feature>
<reference evidence="3" key="3">
    <citation type="submission" date="2025-08" db="UniProtKB">
        <authorList>
            <consortium name="Ensembl"/>
        </authorList>
    </citation>
    <scope>IDENTIFICATION</scope>
</reference>
<dbReference type="AlphaFoldDB" id="F6XD48"/>
<feature type="coiled-coil region" evidence="1">
    <location>
        <begin position="36"/>
        <end position="223"/>
    </location>
</feature>
<name>F6XD48_CIOIN</name>
<reference evidence="3" key="2">
    <citation type="journal article" date="2008" name="Genome Biol.">
        <title>Improved genome assembly and evidence-based global gene model set for the chordate Ciona intestinalis: new insight into intron and operon populations.</title>
        <authorList>
            <person name="Satou Y."/>
            <person name="Mineta K."/>
            <person name="Ogasawara M."/>
            <person name="Sasakura Y."/>
            <person name="Shoguchi E."/>
            <person name="Ueno K."/>
            <person name="Yamada L."/>
            <person name="Matsumoto J."/>
            <person name="Wasserscheid J."/>
            <person name="Dewar K."/>
            <person name="Wiley G.B."/>
            <person name="Macmil S.L."/>
            <person name="Roe B.A."/>
            <person name="Zeller R.W."/>
            <person name="Hastings K.E."/>
            <person name="Lemaire P."/>
            <person name="Lindquist E."/>
            <person name="Endo T."/>
            <person name="Hotta K."/>
            <person name="Inaba K."/>
        </authorList>
    </citation>
    <scope>NUCLEOTIDE SEQUENCE [LARGE SCALE GENOMIC DNA]</scope>
    <source>
        <strain evidence="3">wild type</strain>
    </source>
</reference>
<dbReference type="Proteomes" id="UP000008144">
    <property type="component" value="Chromosome 3"/>
</dbReference>
<evidence type="ECO:0000313" key="3">
    <source>
        <dbReference type="Ensembl" id="ENSCINP00000023719.2"/>
    </source>
</evidence>
<keyword evidence="4" id="KW-1185">Reference proteome</keyword>